<evidence type="ECO:0000256" key="1">
    <source>
        <dbReference type="ARBA" id="ARBA00000085"/>
    </source>
</evidence>
<evidence type="ECO:0000256" key="7">
    <source>
        <dbReference type="ARBA" id="ARBA00022840"/>
    </source>
</evidence>
<dbReference type="EMBL" id="ARYK01000003">
    <property type="protein sequence ID" value="KCZ92671.1"/>
    <property type="molecule type" value="Genomic_DNA"/>
</dbReference>
<dbReference type="GO" id="GO:0005524">
    <property type="term" value="F:ATP binding"/>
    <property type="evidence" value="ECO:0007669"/>
    <property type="project" value="UniProtKB-KW"/>
</dbReference>
<feature type="modified residue" description="4-aspartylphosphate" evidence="11">
    <location>
        <position position="457"/>
    </location>
</feature>
<evidence type="ECO:0000256" key="11">
    <source>
        <dbReference type="PROSITE-ProRule" id="PRU00169"/>
    </source>
</evidence>
<comment type="caution">
    <text evidence="14">The sequence shown here is derived from an EMBL/GenBank/DDBJ whole genome shotgun (WGS) entry which is preliminary data.</text>
</comment>
<dbReference type="InterPro" id="IPR036890">
    <property type="entry name" value="HATPase_C_sf"/>
</dbReference>
<evidence type="ECO:0000256" key="4">
    <source>
        <dbReference type="ARBA" id="ARBA00022679"/>
    </source>
</evidence>
<comment type="catalytic activity">
    <reaction evidence="1">
        <text>ATP + protein L-histidine = ADP + protein N-phospho-L-histidine.</text>
        <dbReference type="EC" id="2.7.13.3"/>
    </reaction>
</comment>
<dbReference type="FunFam" id="1.10.287.130:FF:000002">
    <property type="entry name" value="Two-component osmosensing histidine kinase"/>
    <property type="match status" value="1"/>
</dbReference>
<keyword evidence="8" id="KW-0902">Two-component regulatory system</keyword>
<dbReference type="SMART" id="SM00387">
    <property type="entry name" value="HATPase_c"/>
    <property type="match status" value="1"/>
</dbReference>
<dbReference type="FunFam" id="3.30.565.10:FF:000010">
    <property type="entry name" value="Sensor histidine kinase RcsC"/>
    <property type="match status" value="1"/>
</dbReference>
<dbReference type="CDD" id="cd17546">
    <property type="entry name" value="REC_hyHK_CKI1_RcsC-like"/>
    <property type="match status" value="1"/>
</dbReference>
<feature type="domain" description="Response regulatory" evidence="13">
    <location>
        <begin position="408"/>
        <end position="525"/>
    </location>
</feature>
<dbReference type="Pfam" id="PF00072">
    <property type="entry name" value="Response_reg"/>
    <property type="match status" value="1"/>
</dbReference>
<dbReference type="Gene3D" id="3.30.565.10">
    <property type="entry name" value="Histidine kinase-like ATPase, C-terminal domain"/>
    <property type="match status" value="1"/>
</dbReference>
<evidence type="ECO:0000313" key="15">
    <source>
        <dbReference type="Proteomes" id="UP000025171"/>
    </source>
</evidence>
<dbReference type="CDD" id="cd00082">
    <property type="entry name" value="HisKA"/>
    <property type="match status" value="1"/>
</dbReference>
<proteinExistence type="predicted"/>
<keyword evidence="6 14" id="KW-0418">Kinase</keyword>
<dbReference type="EC" id="2.7.13.3" evidence="2"/>
<evidence type="ECO:0000256" key="3">
    <source>
        <dbReference type="ARBA" id="ARBA00022553"/>
    </source>
</evidence>
<dbReference type="PANTHER" id="PTHR45339">
    <property type="entry name" value="HYBRID SIGNAL TRANSDUCTION HISTIDINE KINASE J"/>
    <property type="match status" value="1"/>
</dbReference>
<dbReference type="PROSITE" id="PS50109">
    <property type="entry name" value="HIS_KIN"/>
    <property type="match status" value="1"/>
</dbReference>
<dbReference type="InterPro" id="IPR005467">
    <property type="entry name" value="His_kinase_dom"/>
</dbReference>
<evidence type="ECO:0000259" key="12">
    <source>
        <dbReference type="PROSITE" id="PS50109"/>
    </source>
</evidence>
<sequence>MHDARKISLQDAWQSLDSLRSGFFVLSPENDLSFANELARQHWPDLFARMDEGASLHEAIAVQVRKLFPKLNQETTNVRIALVVDAVTNCKDLDMVTANGRHVATILTRLKSGALIGLTHDVTDLVQREISLNAARRHAVMASEAKSEFLASMSHEIRTPLNGIFGMAQALAHCNLPGAERDMVDTITESAQTLLALLNDILDLSKIEAGKLEISPVVDNLRSRIMRLERAYRTLADKKHLYLRVVVDANLPENIAFDSLRVRQCIDNLVSNALKFTAKGGVLIAVRAGKPDKDGKFLTTVHVSDTGIGLTEAQRRKLFQNFQQADQSTARRFGGTGLGLAITKRLANMMGGDVTCVSKPGEGSVFTLTFEARLAEAAVAPPAGTKPAAVAPRGATTDREQPQLAGKRVLVVDDNGINRRVARVVIEPAGVIVSEAPGGEEALEMLAREPFDLVLLDVHMPMMDGPETLSRIRSCGEAWAAIPVIALTADAMTGDRDRFISLGMDDYVSKPIEEKQLIAAMIRVLDAAGTASAKPERVAKAV</sequence>
<dbReference type="STRING" id="1280950.HJO_06947"/>
<evidence type="ECO:0000256" key="10">
    <source>
        <dbReference type="ARBA" id="ARBA00068150"/>
    </source>
</evidence>
<keyword evidence="3 11" id="KW-0597">Phosphoprotein</keyword>
<accession>A0A059FQ80</accession>
<dbReference type="OrthoDB" id="9774458at2"/>
<dbReference type="SUPFAM" id="SSF52172">
    <property type="entry name" value="CheY-like"/>
    <property type="match status" value="1"/>
</dbReference>
<name>A0A059FQ80_9PROT</name>
<dbReference type="Gene3D" id="3.40.50.2300">
    <property type="match status" value="1"/>
</dbReference>
<evidence type="ECO:0000256" key="5">
    <source>
        <dbReference type="ARBA" id="ARBA00022741"/>
    </source>
</evidence>
<evidence type="ECO:0000256" key="9">
    <source>
        <dbReference type="ARBA" id="ARBA00064003"/>
    </source>
</evidence>
<dbReference type="Pfam" id="PF00512">
    <property type="entry name" value="HisKA"/>
    <property type="match status" value="1"/>
</dbReference>
<keyword evidence="5" id="KW-0547">Nucleotide-binding</keyword>
<evidence type="ECO:0000259" key="13">
    <source>
        <dbReference type="PROSITE" id="PS50110"/>
    </source>
</evidence>
<dbReference type="InterPro" id="IPR003594">
    <property type="entry name" value="HATPase_dom"/>
</dbReference>
<dbReference type="PANTHER" id="PTHR45339:SF1">
    <property type="entry name" value="HYBRID SIGNAL TRANSDUCTION HISTIDINE KINASE J"/>
    <property type="match status" value="1"/>
</dbReference>
<dbReference type="InterPro" id="IPR011006">
    <property type="entry name" value="CheY-like_superfamily"/>
</dbReference>
<dbReference type="SMART" id="SM00388">
    <property type="entry name" value="HisKA"/>
    <property type="match status" value="1"/>
</dbReference>
<feature type="domain" description="Histidine kinase" evidence="12">
    <location>
        <begin position="152"/>
        <end position="374"/>
    </location>
</feature>
<evidence type="ECO:0000256" key="8">
    <source>
        <dbReference type="ARBA" id="ARBA00023012"/>
    </source>
</evidence>
<comment type="subunit">
    <text evidence="9">At low DSF concentrations, interacts with RpfF.</text>
</comment>
<dbReference type="PATRIC" id="fig|1280950.3.peg.1392"/>
<dbReference type="Gene3D" id="1.10.287.130">
    <property type="match status" value="1"/>
</dbReference>
<dbReference type="InterPro" id="IPR036097">
    <property type="entry name" value="HisK_dim/P_sf"/>
</dbReference>
<dbReference type="RefSeq" id="WP_051618373.1">
    <property type="nucleotide sequence ID" value="NZ_ARYK01000003.1"/>
</dbReference>
<dbReference type="CDD" id="cd16922">
    <property type="entry name" value="HATPase_EvgS-ArcB-TorS-like"/>
    <property type="match status" value="1"/>
</dbReference>
<dbReference type="eggNOG" id="COG2205">
    <property type="taxonomic scope" value="Bacteria"/>
</dbReference>
<reference evidence="14 15" key="1">
    <citation type="journal article" date="2014" name="Antonie Van Leeuwenhoek">
        <title>Hyphomonas beringensis sp. nov. and Hyphomonas chukchiensis sp. nov., isolated from surface seawater of the Bering Sea and Chukchi Sea.</title>
        <authorList>
            <person name="Li C."/>
            <person name="Lai Q."/>
            <person name="Li G."/>
            <person name="Dong C."/>
            <person name="Wang J."/>
            <person name="Liao Y."/>
            <person name="Shao Z."/>
        </authorList>
    </citation>
    <scope>NUCLEOTIDE SEQUENCE [LARGE SCALE GENOMIC DNA]</scope>
    <source>
        <strain evidence="14 15">MHS-2</strain>
    </source>
</reference>
<dbReference type="SUPFAM" id="SSF55874">
    <property type="entry name" value="ATPase domain of HSP90 chaperone/DNA topoisomerase II/histidine kinase"/>
    <property type="match status" value="1"/>
</dbReference>
<evidence type="ECO:0000256" key="6">
    <source>
        <dbReference type="ARBA" id="ARBA00022777"/>
    </source>
</evidence>
<organism evidence="14 15">
    <name type="scientific">Hyphomonas johnsonii MHS-2</name>
    <dbReference type="NCBI Taxonomy" id="1280950"/>
    <lineage>
        <taxon>Bacteria</taxon>
        <taxon>Pseudomonadati</taxon>
        <taxon>Pseudomonadota</taxon>
        <taxon>Alphaproteobacteria</taxon>
        <taxon>Hyphomonadales</taxon>
        <taxon>Hyphomonadaceae</taxon>
        <taxon>Hyphomonas</taxon>
    </lineage>
</organism>
<keyword evidence="7" id="KW-0067">ATP-binding</keyword>
<protein>
    <recommendedName>
        <fullName evidence="10">Sensory/regulatory protein RpfC</fullName>
        <ecNumber evidence="2">2.7.13.3</ecNumber>
    </recommendedName>
</protein>
<dbReference type="InterPro" id="IPR004358">
    <property type="entry name" value="Sig_transdc_His_kin-like_C"/>
</dbReference>
<evidence type="ECO:0000313" key="14">
    <source>
        <dbReference type="EMBL" id="KCZ92671.1"/>
    </source>
</evidence>
<dbReference type="InterPro" id="IPR001789">
    <property type="entry name" value="Sig_transdc_resp-reg_receiver"/>
</dbReference>
<dbReference type="AlphaFoldDB" id="A0A059FQ80"/>
<keyword evidence="4" id="KW-0808">Transferase</keyword>
<dbReference type="PRINTS" id="PR00344">
    <property type="entry name" value="BCTRLSENSOR"/>
</dbReference>
<evidence type="ECO:0000256" key="2">
    <source>
        <dbReference type="ARBA" id="ARBA00012438"/>
    </source>
</evidence>
<dbReference type="SUPFAM" id="SSF47384">
    <property type="entry name" value="Homodimeric domain of signal transducing histidine kinase"/>
    <property type="match status" value="1"/>
</dbReference>
<dbReference type="InterPro" id="IPR003661">
    <property type="entry name" value="HisK_dim/P_dom"/>
</dbReference>
<gene>
    <name evidence="14" type="ORF">HJO_06947</name>
</gene>
<dbReference type="Proteomes" id="UP000025171">
    <property type="component" value="Unassembled WGS sequence"/>
</dbReference>
<dbReference type="GO" id="GO:0000155">
    <property type="term" value="F:phosphorelay sensor kinase activity"/>
    <property type="evidence" value="ECO:0007669"/>
    <property type="project" value="InterPro"/>
</dbReference>
<dbReference type="SMART" id="SM00448">
    <property type="entry name" value="REC"/>
    <property type="match status" value="1"/>
</dbReference>
<keyword evidence="15" id="KW-1185">Reference proteome</keyword>
<dbReference type="Pfam" id="PF02518">
    <property type="entry name" value="HATPase_c"/>
    <property type="match status" value="1"/>
</dbReference>
<dbReference type="PROSITE" id="PS50110">
    <property type="entry name" value="RESPONSE_REGULATORY"/>
    <property type="match status" value="1"/>
</dbReference>